<comment type="caution">
    <text evidence="1">The sequence shown here is derived from an EMBL/GenBank/DDBJ whole genome shotgun (WGS) entry which is preliminary data.</text>
</comment>
<evidence type="ECO:0000313" key="2">
    <source>
        <dbReference type="Proteomes" id="UP000284416"/>
    </source>
</evidence>
<organism evidence="1 2">
    <name type="scientific">Neobacillus notoginsengisoli</name>
    <dbReference type="NCBI Taxonomy" id="1578198"/>
    <lineage>
        <taxon>Bacteria</taxon>
        <taxon>Bacillati</taxon>
        <taxon>Bacillota</taxon>
        <taxon>Bacilli</taxon>
        <taxon>Bacillales</taxon>
        <taxon>Bacillaceae</taxon>
        <taxon>Neobacillus</taxon>
    </lineage>
</organism>
<dbReference type="AlphaFoldDB" id="A0A417YQI8"/>
<keyword evidence="2" id="KW-1185">Reference proteome</keyword>
<dbReference type="InterPro" id="IPR025354">
    <property type="entry name" value="DUF4258"/>
</dbReference>
<sequence>MQMKDIKKVLMTGQRKIIVGSHTKKQLGKRGYSKGDIVAAIFSGSIVERQGTNKVVIAGRDKDDNPIVIVIAKLSTQDYKMVTVMPPIDHNRFQECV</sequence>
<dbReference type="EMBL" id="QWEG01000012">
    <property type="protein sequence ID" value="RHW35986.1"/>
    <property type="molecule type" value="Genomic_DNA"/>
</dbReference>
<evidence type="ECO:0000313" key="1">
    <source>
        <dbReference type="EMBL" id="RHW35986.1"/>
    </source>
</evidence>
<dbReference type="Pfam" id="PF14076">
    <property type="entry name" value="DUF4258"/>
    <property type="match status" value="1"/>
</dbReference>
<dbReference type="RefSeq" id="WP_118923010.1">
    <property type="nucleotide sequence ID" value="NZ_QWEG01000012.1"/>
</dbReference>
<gene>
    <name evidence="1" type="ORF">D1B31_18025</name>
</gene>
<dbReference type="OrthoDB" id="964236at2"/>
<dbReference type="Proteomes" id="UP000284416">
    <property type="component" value="Unassembled WGS sequence"/>
</dbReference>
<accession>A0A417YQI8</accession>
<name>A0A417YQI8_9BACI</name>
<proteinExistence type="predicted"/>
<reference evidence="1 2" key="1">
    <citation type="journal article" date="2017" name="Int. J. Syst. Evol. Microbiol.">
        <title>Bacillus notoginsengisoli sp. nov., a novel bacterium isolated from the rhizosphere of Panax notoginseng.</title>
        <authorList>
            <person name="Zhang M.Y."/>
            <person name="Cheng J."/>
            <person name="Cai Y."/>
            <person name="Zhang T.Y."/>
            <person name="Wu Y.Y."/>
            <person name="Manikprabhu D."/>
            <person name="Li W.J."/>
            <person name="Zhang Y.X."/>
        </authorList>
    </citation>
    <scope>NUCLEOTIDE SEQUENCE [LARGE SCALE GENOMIC DNA]</scope>
    <source>
        <strain evidence="1 2">JCM 30743</strain>
    </source>
</reference>
<protein>
    <submittedName>
        <fullName evidence="1">DUF4258 domain-containing protein</fullName>
    </submittedName>
</protein>